<dbReference type="InterPro" id="IPR000725">
    <property type="entry name" value="Olfact_rcpt"/>
</dbReference>
<evidence type="ECO:0000256" key="5">
    <source>
        <dbReference type="ARBA" id="ARBA00022725"/>
    </source>
</evidence>
<evidence type="ECO:0000313" key="15">
    <source>
        <dbReference type="Proteomes" id="UP000008143"/>
    </source>
</evidence>
<dbReference type="Xenbase" id="XB-GENE-29083687">
    <property type="gene designation" value="or30f1"/>
</dbReference>
<feature type="transmembrane region" description="Helical" evidence="13">
    <location>
        <begin position="83"/>
        <end position="110"/>
    </location>
</feature>
<evidence type="ECO:0000313" key="16">
    <source>
        <dbReference type="RefSeq" id="XP_031752103.1"/>
    </source>
</evidence>
<keyword evidence="3" id="KW-0716">Sensory transduction</keyword>
<keyword evidence="4 13" id="KW-0812">Transmembrane</keyword>
<dbReference type="FunFam" id="1.20.1070.10:FF:000013">
    <property type="entry name" value="Olfactory receptor"/>
    <property type="match status" value="1"/>
</dbReference>
<dbReference type="AGR" id="Xenbase:XB-GENE-29083687"/>
<evidence type="ECO:0000256" key="11">
    <source>
        <dbReference type="ARBA" id="ARBA00023180"/>
    </source>
</evidence>
<evidence type="ECO:0000313" key="17">
    <source>
        <dbReference type="Xenbase" id="XB-GENE-29083687"/>
    </source>
</evidence>
<evidence type="ECO:0000259" key="14">
    <source>
        <dbReference type="PROSITE" id="PS50262"/>
    </source>
</evidence>
<keyword evidence="10 16" id="KW-0675">Receptor</keyword>
<keyword evidence="11" id="KW-0325">Glycoprotein</keyword>
<keyword evidence="7" id="KW-0297">G-protein coupled receptor</keyword>
<reference evidence="16" key="1">
    <citation type="submission" date="2025-08" db="UniProtKB">
        <authorList>
            <consortium name="RefSeq"/>
        </authorList>
    </citation>
    <scope>IDENTIFICATION</scope>
    <source>
        <strain evidence="16">Nigerian</strain>
        <tissue evidence="16">Liver and blood</tissue>
    </source>
</reference>
<dbReference type="AlphaFoldDB" id="A0A8J1J2M6"/>
<dbReference type="PRINTS" id="PR00245">
    <property type="entry name" value="OLFACTORYR"/>
</dbReference>
<evidence type="ECO:0000256" key="6">
    <source>
        <dbReference type="ARBA" id="ARBA00022989"/>
    </source>
</evidence>
<evidence type="ECO:0000256" key="2">
    <source>
        <dbReference type="ARBA" id="ARBA00022475"/>
    </source>
</evidence>
<dbReference type="InterPro" id="IPR000276">
    <property type="entry name" value="GPCR_Rhodpsn"/>
</dbReference>
<dbReference type="GO" id="GO:0004984">
    <property type="term" value="F:olfactory receptor activity"/>
    <property type="evidence" value="ECO:0000318"/>
    <property type="project" value="GO_Central"/>
</dbReference>
<protein>
    <submittedName>
        <fullName evidence="16">Olfactory receptor 2AG2</fullName>
    </submittedName>
</protein>
<sequence>MLGSVRQVSATVVSTIWGPTRRLHSQASPAYRFVGLRDIITDGLNVYEIEISVNWLLLREDMANGSGATDFVLMGFPGVPQGYHIPISLAFFVIYMMSLGANGTVVALILPKGNLHQPMYILISNLALSDLLFDTVTLPKIIAKYWFGDGRMSFSGCYFQMSLVHLLGSLDSFLIMLMAGDRLIAIGQPLRYAALITPMVTLIICFFSLVLATGVSSVSTFLILDVPFCGKYKINSCFCSRTFVVPLICSDLSTFRVVNLSLSLIVLLVPLAFIILSYVIIIGVINSSFRSENLGKLFYTCTTHLLVTGMYYIPRLFLYVASYVRLIDSADADVLILCLYTFLPHVANPVIYCLRNKEIQVTLRDLYRRKVGSLM</sequence>
<evidence type="ECO:0000256" key="7">
    <source>
        <dbReference type="ARBA" id="ARBA00023040"/>
    </source>
</evidence>
<accession>A0A8J1J2M6</accession>
<keyword evidence="8 13" id="KW-0472">Membrane</keyword>
<dbReference type="Pfam" id="PF13853">
    <property type="entry name" value="7tm_4"/>
    <property type="match status" value="1"/>
</dbReference>
<evidence type="ECO:0000256" key="13">
    <source>
        <dbReference type="SAM" id="Phobius"/>
    </source>
</evidence>
<feature type="transmembrane region" description="Helical" evidence="13">
    <location>
        <begin position="119"/>
        <end position="138"/>
    </location>
</feature>
<dbReference type="Gene3D" id="1.20.1070.10">
    <property type="entry name" value="Rhodopsin 7-helix transmembrane proteins"/>
    <property type="match status" value="1"/>
</dbReference>
<dbReference type="OMA" id="CMAMFCL"/>
<dbReference type="SUPFAM" id="SSF81321">
    <property type="entry name" value="Family A G protein-coupled receptor-like"/>
    <property type="match status" value="1"/>
</dbReference>
<feature type="transmembrane region" description="Helical" evidence="13">
    <location>
        <begin position="158"/>
        <end position="180"/>
    </location>
</feature>
<gene>
    <name evidence="17" type="primary">or30f1</name>
    <name evidence="16" type="synonym">LOC100497451</name>
</gene>
<dbReference type="GO" id="GO:0050911">
    <property type="term" value="P:detection of chemical stimulus involved in sensory perception of smell"/>
    <property type="evidence" value="ECO:0000318"/>
    <property type="project" value="GO_Central"/>
</dbReference>
<feature type="transmembrane region" description="Helical" evidence="13">
    <location>
        <begin position="260"/>
        <end position="285"/>
    </location>
</feature>
<evidence type="ECO:0000256" key="10">
    <source>
        <dbReference type="ARBA" id="ARBA00023170"/>
    </source>
</evidence>
<evidence type="ECO:0000256" key="3">
    <source>
        <dbReference type="ARBA" id="ARBA00022606"/>
    </source>
</evidence>
<keyword evidence="15" id="KW-1185">Reference proteome</keyword>
<keyword evidence="9" id="KW-1015">Disulfide bond</keyword>
<keyword evidence="6 13" id="KW-1133">Transmembrane helix</keyword>
<evidence type="ECO:0000256" key="12">
    <source>
        <dbReference type="ARBA" id="ARBA00023224"/>
    </source>
</evidence>
<evidence type="ECO:0000256" key="1">
    <source>
        <dbReference type="ARBA" id="ARBA00004651"/>
    </source>
</evidence>
<keyword evidence="12" id="KW-0807">Transducer</keyword>
<dbReference type="InterPro" id="IPR017452">
    <property type="entry name" value="GPCR_Rhodpsn_7TM"/>
</dbReference>
<dbReference type="RefSeq" id="XP_031752103.1">
    <property type="nucleotide sequence ID" value="XM_031896243.1"/>
</dbReference>
<comment type="subcellular location">
    <subcellularLocation>
        <location evidence="1">Cell membrane</location>
        <topology evidence="1">Multi-pass membrane protein</topology>
    </subcellularLocation>
</comment>
<dbReference type="PROSITE" id="PS50262">
    <property type="entry name" value="G_PROTEIN_RECEP_F1_2"/>
    <property type="match status" value="1"/>
</dbReference>
<evidence type="ECO:0000256" key="8">
    <source>
        <dbReference type="ARBA" id="ARBA00023136"/>
    </source>
</evidence>
<feature type="transmembrane region" description="Helical" evidence="13">
    <location>
        <begin position="297"/>
        <end position="314"/>
    </location>
</feature>
<dbReference type="KEGG" id="xtr:100497451"/>
<dbReference type="Proteomes" id="UP000008143">
    <property type="component" value="Chromosome 2"/>
</dbReference>
<feature type="transmembrane region" description="Helical" evidence="13">
    <location>
        <begin position="192"/>
        <end position="212"/>
    </location>
</feature>
<organism evidence="15 16">
    <name type="scientific">Xenopus tropicalis</name>
    <name type="common">Western clawed frog</name>
    <name type="synonym">Silurana tropicalis</name>
    <dbReference type="NCBI Taxonomy" id="8364"/>
    <lineage>
        <taxon>Eukaryota</taxon>
        <taxon>Metazoa</taxon>
        <taxon>Chordata</taxon>
        <taxon>Craniata</taxon>
        <taxon>Vertebrata</taxon>
        <taxon>Euteleostomi</taxon>
        <taxon>Amphibia</taxon>
        <taxon>Batrachia</taxon>
        <taxon>Anura</taxon>
        <taxon>Pipoidea</taxon>
        <taxon>Pipidae</taxon>
        <taxon>Xenopodinae</taxon>
        <taxon>Xenopus</taxon>
        <taxon>Silurana</taxon>
    </lineage>
</organism>
<dbReference type="PANTHER" id="PTHR24242">
    <property type="entry name" value="G-PROTEIN COUPLED RECEPTOR"/>
    <property type="match status" value="1"/>
</dbReference>
<dbReference type="PANTHER" id="PTHR24242:SF400">
    <property type="entry name" value="OLFACTORY RECEPTOR"/>
    <property type="match status" value="1"/>
</dbReference>
<proteinExistence type="predicted"/>
<name>A0A8J1J2M6_XENTR</name>
<dbReference type="GO" id="GO:0005886">
    <property type="term" value="C:plasma membrane"/>
    <property type="evidence" value="ECO:0000318"/>
    <property type="project" value="GO_Central"/>
</dbReference>
<feature type="transmembrane region" description="Helical" evidence="13">
    <location>
        <begin position="334"/>
        <end position="354"/>
    </location>
</feature>
<dbReference type="InterPro" id="IPR050939">
    <property type="entry name" value="Olfactory_GPCR1"/>
</dbReference>
<evidence type="ECO:0000256" key="4">
    <source>
        <dbReference type="ARBA" id="ARBA00022692"/>
    </source>
</evidence>
<dbReference type="OrthoDB" id="6144223at2759"/>
<keyword evidence="5" id="KW-0552">Olfaction</keyword>
<dbReference type="GO" id="GO:0004930">
    <property type="term" value="F:G protein-coupled receptor activity"/>
    <property type="evidence" value="ECO:0007669"/>
    <property type="project" value="UniProtKB-KW"/>
</dbReference>
<evidence type="ECO:0000256" key="9">
    <source>
        <dbReference type="ARBA" id="ARBA00023157"/>
    </source>
</evidence>
<feature type="domain" description="G-protein coupled receptors family 1 profile" evidence="14">
    <location>
        <begin position="101"/>
        <end position="352"/>
    </location>
</feature>
<dbReference type="PRINTS" id="PR00237">
    <property type="entry name" value="GPCRRHODOPSN"/>
</dbReference>
<keyword evidence="2" id="KW-1003">Cell membrane</keyword>